<comment type="caution">
    <text evidence="3">The sequence shown here is derived from an EMBL/GenBank/DDBJ whole genome shotgun (WGS) entry which is preliminary data.</text>
</comment>
<gene>
    <name evidence="3" type="ORF">LY56_02345</name>
</gene>
<reference evidence="3 4" key="1">
    <citation type="submission" date="2018-06" db="EMBL/GenBank/DDBJ databases">
        <title>Genomic Encyclopedia of Archaeal and Bacterial Type Strains, Phase II (KMG-II): from individual species to whole genera.</title>
        <authorList>
            <person name="Goeker M."/>
        </authorList>
    </citation>
    <scope>NUCLEOTIDE SEQUENCE [LARGE SCALE GENOMIC DNA]</scope>
    <source>
        <strain evidence="3 4">DSM 13087</strain>
    </source>
</reference>
<dbReference type="EMBL" id="QKZQ01000010">
    <property type="protein sequence ID" value="PZX42052.1"/>
    <property type="molecule type" value="Genomic_DNA"/>
</dbReference>
<dbReference type="InterPro" id="IPR020616">
    <property type="entry name" value="Thiolase_N"/>
</dbReference>
<dbReference type="Pfam" id="PF00108">
    <property type="entry name" value="Thiolase_N"/>
    <property type="match status" value="1"/>
</dbReference>
<organism evidence="3 4">
    <name type="scientific">Roseinatronobacter thiooxidans</name>
    <dbReference type="NCBI Taxonomy" id="121821"/>
    <lineage>
        <taxon>Bacteria</taxon>
        <taxon>Pseudomonadati</taxon>
        <taxon>Pseudomonadota</taxon>
        <taxon>Alphaproteobacteria</taxon>
        <taxon>Rhodobacterales</taxon>
        <taxon>Paracoccaceae</taxon>
        <taxon>Roseinatronobacter</taxon>
    </lineage>
</organism>
<feature type="domain" description="Thiolase C-terminal" evidence="2">
    <location>
        <begin position="249"/>
        <end position="366"/>
    </location>
</feature>
<accession>A0A2W7RV89</accession>
<feature type="domain" description="Thiolase N-terminal" evidence="1">
    <location>
        <begin position="4"/>
        <end position="212"/>
    </location>
</feature>
<keyword evidence="3" id="KW-0808">Transferase</keyword>
<dbReference type="InterPro" id="IPR002155">
    <property type="entry name" value="Thiolase"/>
</dbReference>
<keyword evidence="4" id="KW-1185">Reference proteome</keyword>
<dbReference type="SUPFAM" id="SSF53901">
    <property type="entry name" value="Thiolase-like"/>
    <property type="match status" value="2"/>
</dbReference>
<dbReference type="Proteomes" id="UP000249364">
    <property type="component" value="Unassembled WGS sequence"/>
</dbReference>
<name>A0A2W7RV89_9RHOB</name>
<dbReference type="AlphaFoldDB" id="A0A2W7RV89"/>
<evidence type="ECO:0000313" key="3">
    <source>
        <dbReference type="EMBL" id="PZX42052.1"/>
    </source>
</evidence>
<dbReference type="PANTHER" id="PTHR42870">
    <property type="entry name" value="ACETYL-COA C-ACETYLTRANSFERASE"/>
    <property type="match status" value="1"/>
</dbReference>
<evidence type="ECO:0000259" key="2">
    <source>
        <dbReference type="Pfam" id="PF22691"/>
    </source>
</evidence>
<dbReference type="Gene3D" id="3.40.47.10">
    <property type="match status" value="1"/>
</dbReference>
<dbReference type="Pfam" id="PF22691">
    <property type="entry name" value="Thiolase_C_1"/>
    <property type="match status" value="1"/>
</dbReference>
<dbReference type="PIRSF" id="PIRSF000429">
    <property type="entry name" value="Ac-CoA_Ac_transf"/>
    <property type="match status" value="1"/>
</dbReference>
<dbReference type="GO" id="GO:0003988">
    <property type="term" value="F:acetyl-CoA C-acyltransferase activity"/>
    <property type="evidence" value="ECO:0007669"/>
    <property type="project" value="UniProtKB-ARBA"/>
</dbReference>
<dbReference type="OrthoDB" id="9790314at2"/>
<dbReference type="STRING" id="121821.GCA_001870675_03309"/>
<protein>
    <submittedName>
        <fullName evidence="3">Acetyl-CoA acetyltransferase</fullName>
    </submittedName>
</protein>
<dbReference type="InterPro" id="IPR016039">
    <property type="entry name" value="Thiolase-like"/>
</dbReference>
<sequence length="382" mass="39518">MRNVYVAGIGQTTFGKTPDRSIEQMGQTAVRAALADAGIAKSDIQAAYCANVLGGMLTGQRVLRDLGMTGMPIKNIENACSSGSVAVQDGAAAIASGQADTVIVFGVEKLSVLGGGTLPLEDTDIEVAQGQVMPAVYAMRARRYMHEYGATEDDLVKVAVKARGNGALNPIAQFRKAVTADEVRASRMVADPLRLFMCCPTGDGAAAVVLTADKALAQRSDATVRVASTALQSGLYKTGFRIMSSAELTERTARIAYEQAGVSAQDVGICELHDAFAIAELMYYEALGLCEAGGGMALVRDGETTLQGRIPVNPSGGLLSRGHALGATGIAQLIEIVTQMRGAAGARQVARLPRVGVTHCTGGGISGLDHGACAVTVLEATE</sequence>
<proteinExistence type="predicted"/>
<dbReference type="PANTHER" id="PTHR42870:SF1">
    <property type="entry name" value="NON-SPECIFIC LIPID-TRANSFER PROTEIN-LIKE 2"/>
    <property type="match status" value="1"/>
</dbReference>
<dbReference type="RefSeq" id="WP_071471076.1">
    <property type="nucleotide sequence ID" value="NZ_MEHT01000046.1"/>
</dbReference>
<evidence type="ECO:0000259" key="1">
    <source>
        <dbReference type="Pfam" id="PF00108"/>
    </source>
</evidence>
<evidence type="ECO:0000313" key="4">
    <source>
        <dbReference type="Proteomes" id="UP000249364"/>
    </source>
</evidence>
<dbReference type="InterPro" id="IPR055140">
    <property type="entry name" value="Thiolase_C_2"/>
</dbReference>
<dbReference type="CDD" id="cd00829">
    <property type="entry name" value="SCP-x_thiolase"/>
    <property type="match status" value="1"/>
</dbReference>